<keyword evidence="7" id="KW-0961">Cell wall biogenesis/degradation</keyword>
<dbReference type="InterPro" id="IPR050732">
    <property type="entry name" value="Beta-glucan_modifiers"/>
</dbReference>
<dbReference type="STRING" id="990268.JCM19235_5744"/>
<comment type="caution">
    <text evidence="14">The sequence shown here is derived from an EMBL/GenBank/DDBJ whole genome shotgun (WGS) entry which is preliminary data.</text>
</comment>
<name>A0A090RP44_9VIBR</name>
<evidence type="ECO:0000256" key="11">
    <source>
        <dbReference type="ARBA" id="ARBA00043078"/>
    </source>
</evidence>
<dbReference type="Gene3D" id="3.20.20.80">
    <property type="entry name" value="Glycosidases"/>
    <property type="match status" value="1"/>
</dbReference>
<evidence type="ECO:0000256" key="3">
    <source>
        <dbReference type="ARBA" id="ARBA00022801"/>
    </source>
</evidence>
<feature type="region of interest" description="Disordered" evidence="12">
    <location>
        <begin position="22"/>
        <end position="50"/>
    </location>
</feature>
<keyword evidence="8" id="KW-0624">Polysaccharide degradation</keyword>
<dbReference type="Gene3D" id="2.60.120.260">
    <property type="entry name" value="Galactose-binding domain-like"/>
    <property type="match status" value="1"/>
</dbReference>
<dbReference type="InterPro" id="IPR017853">
    <property type="entry name" value="GH"/>
</dbReference>
<sequence>MMKRSLTPLVLASAAVMLSACGSDSNDSKTGSGDSGGANNGNNGNGDINVSVTPDYQLDVKSSLPIDFGNALTELNAINPDPSSMYVTGTVLKTTKPAGAETWAGSTVADQSSLALSEERSVVTAWVYSPEVGIPVLFKVENDADASQFAEVLVTTSKANEWEQLTFDFRELNLGELNEAFNYNKKSLFFDFGNVGSDKVFYWDNLRLEGAGLSAQPTPDSFPVSDSGQPLLGNPQYQAISYGAWRSDTRESGDLVPTVQEHIEDMKILNAMGIKVIRTYNTQGFIGTDGYSNTENLLAAVRQLKDEAAADGNTFEMYVMLGVWIDANNAWTGSPIDSSTDSPKNALEIAKAKELALAYPNIIKVIAVGNEAMVDWASSYKVHPSIILNHVNDLQSWKLESSDTDDLWITTSDNWAVWAGIDNNGNYGEQADLKSLIQAVDYVSLHTYAHHDTHYDPIFKEDWKVSEADQTLSKEEQIAISMQKAYTRSLEQYAAAQAFVNSVDPTKPIHIGETGWSTYSTDGYGAGGTQAADEYKQKMFHDDMRDFANNEGVSLFFFQAFDEPWKGGDNPGHSEKNFGLIDIDCNVKYVAWDKVDTLNNLGLTRDCNSFTESYGGVYATLMDDVLAPPYAPVEQPPVAGEFKVLGSALFSGAGAFAWEDTAWAGVDEEGVLTVATSPTSAKDWGWGTHIGDESRRDFTAVKTLKFDIRGFTEGGKALAEFAFGVGFQSDTGGQWSTNHTIRFNTGDYQLTTDWQTIEVDISQFSNSPNLTQVTQPFIVHSTTKEGLSEADIQVRNISWFE</sequence>
<dbReference type="InterPro" id="IPR008979">
    <property type="entry name" value="Galactose-bd-like_sf"/>
</dbReference>
<feature type="signal peptide" evidence="13">
    <location>
        <begin position="1"/>
        <end position="22"/>
    </location>
</feature>
<keyword evidence="3" id="KW-0378">Hydrolase</keyword>
<keyword evidence="5" id="KW-0325">Glycoprotein</keyword>
<dbReference type="GO" id="GO:0009986">
    <property type="term" value="C:cell surface"/>
    <property type="evidence" value="ECO:0007669"/>
    <property type="project" value="TreeGrafter"/>
</dbReference>
<evidence type="ECO:0000256" key="1">
    <source>
        <dbReference type="ARBA" id="ARBA00004236"/>
    </source>
</evidence>
<protein>
    <recommendedName>
        <fullName evidence="11">Endo-1,3-beta-glucanase btgC</fullName>
    </recommendedName>
    <alternativeName>
        <fullName evidence="10">Laminarinase btgC</fullName>
    </alternativeName>
</protein>
<dbReference type="PANTHER" id="PTHR16631:SF17">
    <property type="entry name" value="GLUCAN ENDO-1,3-BETA-GLUCOSIDASE BTGC"/>
    <property type="match status" value="1"/>
</dbReference>
<dbReference type="GO" id="GO:0042973">
    <property type="term" value="F:glucan endo-1,3-beta-D-glucosidase activity"/>
    <property type="evidence" value="ECO:0007669"/>
    <property type="project" value="TreeGrafter"/>
</dbReference>
<dbReference type="PROSITE" id="PS51257">
    <property type="entry name" value="PROKAR_LIPOPROTEIN"/>
    <property type="match status" value="1"/>
</dbReference>
<evidence type="ECO:0000313" key="14">
    <source>
        <dbReference type="EMBL" id="GAL17195.1"/>
    </source>
</evidence>
<keyword evidence="2" id="KW-1003">Cell membrane</keyword>
<feature type="chain" id="PRO_5001863841" description="Endo-1,3-beta-glucanase btgC" evidence="13">
    <location>
        <begin position="23"/>
        <end position="801"/>
    </location>
</feature>
<keyword evidence="6" id="KW-0119">Carbohydrate metabolism</keyword>
<dbReference type="SUPFAM" id="SSF49785">
    <property type="entry name" value="Galactose-binding domain-like"/>
    <property type="match status" value="1"/>
</dbReference>
<evidence type="ECO:0000256" key="7">
    <source>
        <dbReference type="ARBA" id="ARBA00023316"/>
    </source>
</evidence>
<evidence type="ECO:0000256" key="10">
    <source>
        <dbReference type="ARBA" id="ARBA00042373"/>
    </source>
</evidence>
<keyword evidence="15" id="KW-1185">Reference proteome</keyword>
<keyword evidence="4" id="KW-0472">Membrane</keyword>
<dbReference type="Proteomes" id="UP000029228">
    <property type="component" value="Unassembled WGS sequence"/>
</dbReference>
<dbReference type="GO" id="GO:0005576">
    <property type="term" value="C:extracellular region"/>
    <property type="evidence" value="ECO:0007669"/>
    <property type="project" value="TreeGrafter"/>
</dbReference>
<dbReference type="SUPFAM" id="SSF51445">
    <property type="entry name" value="(Trans)glycosidases"/>
    <property type="match status" value="1"/>
</dbReference>
<comment type="subcellular location">
    <subcellularLocation>
        <location evidence="1">Cell membrane</location>
    </subcellularLocation>
</comment>
<dbReference type="GO" id="GO:0000272">
    <property type="term" value="P:polysaccharide catabolic process"/>
    <property type="evidence" value="ECO:0007669"/>
    <property type="project" value="UniProtKB-KW"/>
</dbReference>
<evidence type="ECO:0000256" key="4">
    <source>
        <dbReference type="ARBA" id="ARBA00023136"/>
    </source>
</evidence>
<evidence type="ECO:0000313" key="15">
    <source>
        <dbReference type="Proteomes" id="UP000029228"/>
    </source>
</evidence>
<evidence type="ECO:0000256" key="9">
    <source>
        <dbReference type="ARBA" id="ARBA00037649"/>
    </source>
</evidence>
<reference evidence="14 15" key="1">
    <citation type="submission" date="2014-09" db="EMBL/GenBank/DDBJ databases">
        <title>Vibrio maritimus JCM 19235. (C45) whole genome shotgun sequence.</title>
        <authorList>
            <person name="Sawabe T."/>
            <person name="Meirelles P."/>
            <person name="Nakanishi M."/>
            <person name="Sayaka M."/>
            <person name="Hattori M."/>
            <person name="Ohkuma M."/>
        </authorList>
    </citation>
    <scope>NUCLEOTIDE SEQUENCE [LARGE SCALE GENOMIC DNA]</scope>
    <source>
        <strain evidence="15">JCM19235</strain>
    </source>
</reference>
<keyword evidence="13" id="KW-0732">Signal</keyword>
<evidence type="ECO:0000256" key="8">
    <source>
        <dbReference type="ARBA" id="ARBA00023326"/>
    </source>
</evidence>
<evidence type="ECO:0000256" key="2">
    <source>
        <dbReference type="ARBA" id="ARBA00022475"/>
    </source>
</evidence>
<dbReference type="GO" id="GO:0071555">
    <property type="term" value="P:cell wall organization"/>
    <property type="evidence" value="ECO:0007669"/>
    <property type="project" value="UniProtKB-KW"/>
</dbReference>
<organism evidence="14 15">
    <name type="scientific">Vibrio maritimus</name>
    <dbReference type="NCBI Taxonomy" id="990268"/>
    <lineage>
        <taxon>Bacteria</taxon>
        <taxon>Pseudomonadati</taxon>
        <taxon>Pseudomonadota</taxon>
        <taxon>Gammaproteobacteria</taxon>
        <taxon>Vibrionales</taxon>
        <taxon>Vibrionaceae</taxon>
        <taxon>Vibrio</taxon>
    </lineage>
</organism>
<evidence type="ECO:0000256" key="5">
    <source>
        <dbReference type="ARBA" id="ARBA00023180"/>
    </source>
</evidence>
<evidence type="ECO:0000256" key="6">
    <source>
        <dbReference type="ARBA" id="ARBA00023277"/>
    </source>
</evidence>
<dbReference type="GO" id="GO:0005886">
    <property type="term" value="C:plasma membrane"/>
    <property type="evidence" value="ECO:0007669"/>
    <property type="project" value="UniProtKB-SubCell"/>
</dbReference>
<dbReference type="PANTHER" id="PTHR16631">
    <property type="entry name" value="GLUCAN 1,3-BETA-GLUCOSIDASE"/>
    <property type="match status" value="1"/>
</dbReference>
<comment type="function">
    <text evidence="9">Glucanases play a role in cell expansion during growth, in cell-cell fusion during mating, and in spore release during sporulation. This enzyme may be involved in beta-glucan degradation. Active on laminarin and lichenan.</text>
</comment>
<dbReference type="AlphaFoldDB" id="A0A090RP44"/>
<proteinExistence type="predicted"/>
<accession>A0A090RP44</accession>
<dbReference type="Gene3D" id="2.60.120.430">
    <property type="entry name" value="Galactose-binding lectin"/>
    <property type="match status" value="1"/>
</dbReference>
<evidence type="ECO:0000256" key="12">
    <source>
        <dbReference type="SAM" id="MobiDB-lite"/>
    </source>
</evidence>
<evidence type="ECO:0000256" key="13">
    <source>
        <dbReference type="SAM" id="SignalP"/>
    </source>
</evidence>
<gene>
    <name evidence="14" type="ORF">JCM19235_5744</name>
</gene>
<dbReference type="EMBL" id="BBMR01000001">
    <property type="protein sequence ID" value="GAL17195.1"/>
    <property type="molecule type" value="Genomic_DNA"/>
</dbReference>